<dbReference type="GO" id="GO:0003677">
    <property type="term" value="F:DNA binding"/>
    <property type="evidence" value="ECO:0007669"/>
    <property type="project" value="UniProtKB-KW"/>
</dbReference>
<dbReference type="Pfam" id="PF00027">
    <property type="entry name" value="cNMP_binding"/>
    <property type="match status" value="1"/>
</dbReference>
<feature type="domain" description="Cyclic nucleotide-binding" evidence="4">
    <location>
        <begin position="42"/>
        <end position="145"/>
    </location>
</feature>
<dbReference type="InterPro" id="IPR018490">
    <property type="entry name" value="cNMP-bd_dom_sf"/>
</dbReference>
<dbReference type="SUPFAM" id="SSF46785">
    <property type="entry name" value="Winged helix' DNA-binding domain"/>
    <property type="match status" value="1"/>
</dbReference>
<dbReference type="GO" id="GO:0003700">
    <property type="term" value="F:DNA-binding transcription factor activity"/>
    <property type="evidence" value="ECO:0007669"/>
    <property type="project" value="TreeGrafter"/>
</dbReference>
<dbReference type="EMBL" id="CP002623">
    <property type="protein sequence ID" value="AEI95104.1"/>
    <property type="molecule type" value="Genomic_DNA"/>
</dbReference>
<evidence type="ECO:0000256" key="1">
    <source>
        <dbReference type="ARBA" id="ARBA00023015"/>
    </source>
</evidence>
<keyword evidence="7" id="KW-1185">Reference proteome</keyword>
<accession>F7ZJS9</accession>
<gene>
    <name evidence="6" type="ordered locus">RLO149_c031480</name>
</gene>
<dbReference type="Proteomes" id="UP000001353">
    <property type="component" value="Chromosome"/>
</dbReference>
<dbReference type="SMART" id="SM00100">
    <property type="entry name" value="cNMP"/>
    <property type="match status" value="1"/>
</dbReference>
<dbReference type="InterPro" id="IPR036388">
    <property type="entry name" value="WH-like_DNA-bd_sf"/>
</dbReference>
<dbReference type="InterPro" id="IPR012318">
    <property type="entry name" value="HTH_CRP"/>
</dbReference>
<dbReference type="PANTHER" id="PTHR24567:SF74">
    <property type="entry name" value="HTH-TYPE TRANSCRIPTIONAL REGULATOR ARCR"/>
    <property type="match status" value="1"/>
</dbReference>
<dbReference type="Pfam" id="PF13545">
    <property type="entry name" value="HTH_Crp_2"/>
    <property type="match status" value="1"/>
</dbReference>
<dbReference type="AlphaFoldDB" id="F7ZJS9"/>
<dbReference type="PANTHER" id="PTHR24567">
    <property type="entry name" value="CRP FAMILY TRANSCRIPTIONAL REGULATORY PROTEIN"/>
    <property type="match status" value="1"/>
</dbReference>
<dbReference type="Gene3D" id="2.60.120.10">
    <property type="entry name" value="Jelly Rolls"/>
    <property type="match status" value="1"/>
</dbReference>
<keyword evidence="2" id="KW-0238">DNA-binding</keyword>
<proteinExistence type="predicted"/>
<evidence type="ECO:0000313" key="6">
    <source>
        <dbReference type="EMBL" id="AEI95104.1"/>
    </source>
</evidence>
<evidence type="ECO:0000259" key="5">
    <source>
        <dbReference type="PROSITE" id="PS51063"/>
    </source>
</evidence>
<dbReference type="InterPro" id="IPR000595">
    <property type="entry name" value="cNMP-bd_dom"/>
</dbReference>
<keyword evidence="3" id="KW-0804">Transcription</keyword>
<dbReference type="InterPro" id="IPR014710">
    <property type="entry name" value="RmlC-like_jellyroll"/>
</dbReference>
<sequence length="273" mass="29923">MHGRFSTLRGIARRCVASHLALEATERNEMRTMFEMAGRAPIFRHVPPADLERLLQRSSVRQLDRGASVYLQGEEAHSLYVVLEGWVKTYRMTPCGNEAVVGIFTKSSSFGEEAALGNQSFVAGAEAVSAGIVLQIDAQVLTQALSGDMVLCQSVLAGAMESNRCLVEHVEQLKSHTGGQRIADFLISLCGDKTGNCTVILPYDKVLIAAWLGMKPESLSRAFRRLKAYGVTIQKDHAIIESVERLAHYADEDPAESWSAKHDCKAERCIGSN</sequence>
<evidence type="ECO:0000256" key="3">
    <source>
        <dbReference type="ARBA" id="ARBA00023163"/>
    </source>
</evidence>
<keyword evidence="1" id="KW-0805">Transcription regulation</keyword>
<organism evidence="6 7">
    <name type="scientific">Roseobacter litoralis (strain ATCC 49566 / DSM 6996 / JCM 21268 / NBRC 15278 / OCh 149)</name>
    <dbReference type="NCBI Taxonomy" id="391595"/>
    <lineage>
        <taxon>Bacteria</taxon>
        <taxon>Pseudomonadati</taxon>
        <taxon>Pseudomonadota</taxon>
        <taxon>Alphaproteobacteria</taxon>
        <taxon>Rhodobacterales</taxon>
        <taxon>Roseobacteraceae</taxon>
        <taxon>Roseobacter</taxon>
    </lineage>
</organism>
<evidence type="ECO:0000313" key="7">
    <source>
        <dbReference type="Proteomes" id="UP000001353"/>
    </source>
</evidence>
<dbReference type="PROSITE" id="PS50042">
    <property type="entry name" value="CNMP_BINDING_3"/>
    <property type="match status" value="1"/>
</dbReference>
<dbReference type="PROSITE" id="PS51063">
    <property type="entry name" value="HTH_CRP_2"/>
    <property type="match status" value="1"/>
</dbReference>
<dbReference type="Gene3D" id="1.10.10.10">
    <property type="entry name" value="Winged helix-like DNA-binding domain superfamily/Winged helix DNA-binding domain"/>
    <property type="match status" value="1"/>
</dbReference>
<dbReference type="SUPFAM" id="SSF51206">
    <property type="entry name" value="cAMP-binding domain-like"/>
    <property type="match status" value="1"/>
</dbReference>
<evidence type="ECO:0000256" key="2">
    <source>
        <dbReference type="ARBA" id="ARBA00023125"/>
    </source>
</evidence>
<evidence type="ECO:0000259" key="4">
    <source>
        <dbReference type="PROSITE" id="PS50042"/>
    </source>
</evidence>
<protein>
    <submittedName>
        <fullName evidence="6">Cyclic nucleotide binding transcriptional regulator</fullName>
    </submittedName>
</protein>
<dbReference type="STRING" id="391595.RLO149_c031480"/>
<dbReference type="GO" id="GO:0005829">
    <property type="term" value="C:cytosol"/>
    <property type="evidence" value="ECO:0007669"/>
    <property type="project" value="TreeGrafter"/>
</dbReference>
<dbReference type="InterPro" id="IPR050397">
    <property type="entry name" value="Env_Response_Regulators"/>
</dbReference>
<dbReference type="CDD" id="cd00038">
    <property type="entry name" value="CAP_ED"/>
    <property type="match status" value="1"/>
</dbReference>
<dbReference type="InterPro" id="IPR036390">
    <property type="entry name" value="WH_DNA-bd_sf"/>
</dbReference>
<dbReference type="eggNOG" id="COG0664">
    <property type="taxonomic scope" value="Bacteria"/>
</dbReference>
<name>F7ZJS9_ROSLO</name>
<dbReference type="HOGENOM" id="CLU_075053_4_0_5"/>
<dbReference type="KEGG" id="rli:RLO149_c031480"/>
<feature type="domain" description="HTH crp-type" evidence="5">
    <location>
        <begin position="176"/>
        <end position="244"/>
    </location>
</feature>
<reference evidence="6 7" key="1">
    <citation type="journal article" date="2011" name="BMC Genomics">
        <title>Comparative genome analysis and genome-guided physiological analysis of Roseobacter litoralis.</title>
        <authorList>
            <person name="Kalhoefer D."/>
            <person name="Thole S."/>
            <person name="Voget S."/>
            <person name="Lehmann R."/>
            <person name="Liesegang H."/>
            <person name="Wollher A."/>
            <person name="Daniel R."/>
            <person name="Simon M."/>
            <person name="Brinkhoff T."/>
        </authorList>
    </citation>
    <scope>NUCLEOTIDE SEQUENCE [LARGE SCALE GENOMIC DNA]</scope>
    <source>
        <strain evidence="7">ATCC 49566 / DSM 6996 / JCM 21268 / NBRC 15278 / OCh 149</strain>
    </source>
</reference>